<dbReference type="InterPro" id="IPR011701">
    <property type="entry name" value="MFS"/>
</dbReference>
<feature type="domain" description="Major facilitator superfamily (MFS) profile" evidence="6">
    <location>
        <begin position="151"/>
        <end position="346"/>
    </location>
</feature>
<evidence type="ECO:0000313" key="8">
    <source>
        <dbReference type="Proteomes" id="UP000271974"/>
    </source>
</evidence>
<dbReference type="InterPro" id="IPR020846">
    <property type="entry name" value="MFS_dom"/>
</dbReference>
<feature type="transmembrane region" description="Helical" evidence="5">
    <location>
        <begin position="319"/>
        <end position="338"/>
    </location>
</feature>
<dbReference type="Pfam" id="PF07690">
    <property type="entry name" value="MFS_1"/>
    <property type="match status" value="1"/>
</dbReference>
<feature type="non-terminal residue" evidence="7">
    <location>
        <position position="346"/>
    </location>
</feature>
<reference evidence="7 8" key="1">
    <citation type="submission" date="2019-01" db="EMBL/GenBank/DDBJ databases">
        <title>A draft genome assembly of the solar-powered sea slug Elysia chlorotica.</title>
        <authorList>
            <person name="Cai H."/>
            <person name="Li Q."/>
            <person name="Fang X."/>
            <person name="Li J."/>
            <person name="Curtis N.E."/>
            <person name="Altenburger A."/>
            <person name="Shibata T."/>
            <person name="Feng M."/>
            <person name="Maeda T."/>
            <person name="Schwartz J.A."/>
            <person name="Shigenobu S."/>
            <person name="Lundholm N."/>
            <person name="Nishiyama T."/>
            <person name="Yang H."/>
            <person name="Hasebe M."/>
            <person name="Li S."/>
            <person name="Pierce S.K."/>
            <person name="Wang J."/>
        </authorList>
    </citation>
    <scope>NUCLEOTIDE SEQUENCE [LARGE SCALE GENOMIC DNA]</scope>
    <source>
        <strain evidence="7">EC2010</strain>
        <tissue evidence="7">Whole organism of an adult</tissue>
    </source>
</reference>
<gene>
    <name evidence="7" type="ORF">EGW08_008869</name>
</gene>
<dbReference type="Proteomes" id="UP000271974">
    <property type="component" value="Unassembled WGS sequence"/>
</dbReference>
<evidence type="ECO:0000256" key="1">
    <source>
        <dbReference type="ARBA" id="ARBA00004141"/>
    </source>
</evidence>
<accession>A0A433TPE1</accession>
<dbReference type="STRING" id="188477.A0A433TPE1"/>
<dbReference type="SUPFAM" id="SSF103473">
    <property type="entry name" value="MFS general substrate transporter"/>
    <property type="match status" value="1"/>
</dbReference>
<dbReference type="InterPro" id="IPR005829">
    <property type="entry name" value="Sugar_transporter_CS"/>
</dbReference>
<name>A0A433TPE1_ELYCH</name>
<keyword evidence="4 5" id="KW-0472">Membrane</keyword>
<evidence type="ECO:0000256" key="2">
    <source>
        <dbReference type="ARBA" id="ARBA00022692"/>
    </source>
</evidence>
<keyword evidence="8" id="KW-1185">Reference proteome</keyword>
<sequence length="346" mass="37850">MSTLKEDCETKKGAEENGFINTHESFTKETQDMDNLFMKLGDPGRLQLVWFFLLASSLLSVSPNSVVGVFFGYSPAHVCNASVDWSLSRQEFNLNRTGFYDVSDQVNFNSASFLYSQSLVRPNVSNTNVLPLAGLNGTDRELGIVQYGACSVNLTFNASAYPGVQTTTLSRSCEGGEWVYDISGREATTVTDFDLVCERRFLTALASSLYYLGLILANATLVYASDVLGRRPVVLLTLHLILVTGLGIAFAGSFLVFAVLRVLMGVLTQGLQSAAFVMAIELFPVHHRGRAGSAYQLVWGLGCLYLSGVAWLAQDWRAIQLAMLLPTALGALSMWYVGESLRWLLA</sequence>
<feature type="transmembrane region" description="Helical" evidence="5">
    <location>
        <begin position="236"/>
        <end position="260"/>
    </location>
</feature>
<dbReference type="GO" id="GO:0016020">
    <property type="term" value="C:membrane"/>
    <property type="evidence" value="ECO:0007669"/>
    <property type="project" value="UniProtKB-SubCell"/>
</dbReference>
<proteinExistence type="predicted"/>
<comment type="subcellular location">
    <subcellularLocation>
        <location evidence="1">Membrane</location>
        <topology evidence="1">Multi-pass membrane protein</topology>
    </subcellularLocation>
</comment>
<feature type="transmembrane region" description="Helical" evidence="5">
    <location>
        <begin position="266"/>
        <end position="285"/>
    </location>
</feature>
<keyword evidence="3 5" id="KW-1133">Transmembrane helix</keyword>
<dbReference type="InterPro" id="IPR036259">
    <property type="entry name" value="MFS_trans_sf"/>
</dbReference>
<evidence type="ECO:0000313" key="7">
    <source>
        <dbReference type="EMBL" id="RUS83366.1"/>
    </source>
</evidence>
<organism evidence="7 8">
    <name type="scientific">Elysia chlorotica</name>
    <name type="common">Eastern emerald elysia</name>
    <name type="synonym">Sea slug</name>
    <dbReference type="NCBI Taxonomy" id="188477"/>
    <lineage>
        <taxon>Eukaryota</taxon>
        <taxon>Metazoa</taxon>
        <taxon>Spiralia</taxon>
        <taxon>Lophotrochozoa</taxon>
        <taxon>Mollusca</taxon>
        <taxon>Gastropoda</taxon>
        <taxon>Heterobranchia</taxon>
        <taxon>Euthyneura</taxon>
        <taxon>Panpulmonata</taxon>
        <taxon>Sacoglossa</taxon>
        <taxon>Placobranchoidea</taxon>
        <taxon>Plakobranchidae</taxon>
        <taxon>Elysia</taxon>
    </lineage>
</organism>
<keyword evidence="2 5" id="KW-0812">Transmembrane</keyword>
<dbReference type="EMBL" id="RQTK01000246">
    <property type="protein sequence ID" value="RUS83366.1"/>
    <property type="molecule type" value="Genomic_DNA"/>
</dbReference>
<dbReference type="OrthoDB" id="6124591at2759"/>
<dbReference type="PROSITE" id="PS00216">
    <property type="entry name" value="SUGAR_TRANSPORT_1"/>
    <property type="match status" value="1"/>
</dbReference>
<evidence type="ECO:0000259" key="6">
    <source>
        <dbReference type="PROSITE" id="PS50850"/>
    </source>
</evidence>
<dbReference type="PROSITE" id="PS50850">
    <property type="entry name" value="MFS"/>
    <property type="match status" value="1"/>
</dbReference>
<comment type="caution">
    <text evidence="7">The sequence shown here is derived from an EMBL/GenBank/DDBJ whole genome shotgun (WGS) entry which is preliminary data.</text>
</comment>
<dbReference type="AlphaFoldDB" id="A0A433TPE1"/>
<evidence type="ECO:0000256" key="4">
    <source>
        <dbReference type="ARBA" id="ARBA00023136"/>
    </source>
</evidence>
<dbReference type="PANTHER" id="PTHR24064">
    <property type="entry name" value="SOLUTE CARRIER FAMILY 22 MEMBER"/>
    <property type="match status" value="1"/>
</dbReference>
<feature type="transmembrane region" description="Helical" evidence="5">
    <location>
        <begin position="201"/>
        <end position="224"/>
    </location>
</feature>
<protein>
    <recommendedName>
        <fullName evidence="6">Major facilitator superfamily (MFS) profile domain-containing protein</fullName>
    </recommendedName>
</protein>
<evidence type="ECO:0000256" key="5">
    <source>
        <dbReference type="SAM" id="Phobius"/>
    </source>
</evidence>
<dbReference type="GO" id="GO:0022857">
    <property type="term" value="F:transmembrane transporter activity"/>
    <property type="evidence" value="ECO:0007669"/>
    <property type="project" value="InterPro"/>
</dbReference>
<feature type="transmembrane region" description="Helical" evidence="5">
    <location>
        <begin position="48"/>
        <end position="73"/>
    </location>
</feature>
<dbReference type="Gene3D" id="1.20.1250.20">
    <property type="entry name" value="MFS general substrate transporter like domains"/>
    <property type="match status" value="1"/>
</dbReference>
<feature type="transmembrane region" description="Helical" evidence="5">
    <location>
        <begin position="297"/>
        <end position="313"/>
    </location>
</feature>
<evidence type="ECO:0000256" key="3">
    <source>
        <dbReference type="ARBA" id="ARBA00022989"/>
    </source>
</evidence>